<evidence type="ECO:0000256" key="2">
    <source>
        <dbReference type="SAM" id="Phobius"/>
    </source>
</evidence>
<dbReference type="Proteomes" id="UP001528912">
    <property type="component" value="Unassembled WGS sequence"/>
</dbReference>
<dbReference type="EMBL" id="JAROAV010000001">
    <property type="protein sequence ID" value="MDF8262637.1"/>
    <property type="molecule type" value="Genomic_DNA"/>
</dbReference>
<feature type="transmembrane region" description="Helical" evidence="2">
    <location>
        <begin position="109"/>
        <end position="126"/>
    </location>
</feature>
<keyword evidence="2" id="KW-1133">Transmembrane helix</keyword>
<keyword evidence="4" id="KW-1185">Reference proteome</keyword>
<feature type="transmembrane region" description="Helical" evidence="2">
    <location>
        <begin position="75"/>
        <end position="97"/>
    </location>
</feature>
<name>A0ABT6C2X5_9MICO</name>
<feature type="transmembrane region" description="Helical" evidence="2">
    <location>
        <begin position="132"/>
        <end position="155"/>
    </location>
</feature>
<feature type="region of interest" description="Disordered" evidence="1">
    <location>
        <begin position="1"/>
        <end position="26"/>
    </location>
</feature>
<organism evidence="3 4">
    <name type="scientific">Luteipulveratus flavus</name>
    <dbReference type="NCBI Taxonomy" id="3031728"/>
    <lineage>
        <taxon>Bacteria</taxon>
        <taxon>Bacillati</taxon>
        <taxon>Actinomycetota</taxon>
        <taxon>Actinomycetes</taxon>
        <taxon>Micrococcales</taxon>
        <taxon>Dermacoccaceae</taxon>
        <taxon>Luteipulveratus</taxon>
    </lineage>
</organism>
<evidence type="ECO:0000313" key="4">
    <source>
        <dbReference type="Proteomes" id="UP001528912"/>
    </source>
</evidence>
<keyword evidence="2" id="KW-0472">Membrane</keyword>
<reference evidence="3 4" key="1">
    <citation type="submission" date="2023-03" db="EMBL/GenBank/DDBJ databases">
        <title>YIM 133296 draft genome.</title>
        <authorList>
            <person name="Xiong L."/>
        </authorList>
    </citation>
    <scope>NUCLEOTIDE SEQUENCE [LARGE SCALE GENOMIC DNA]</scope>
    <source>
        <strain evidence="3 4">YIM 133296</strain>
    </source>
</reference>
<feature type="compositionally biased region" description="Low complexity" evidence="1">
    <location>
        <begin position="1"/>
        <end position="15"/>
    </location>
</feature>
<proteinExistence type="predicted"/>
<evidence type="ECO:0008006" key="5">
    <source>
        <dbReference type="Google" id="ProtNLM"/>
    </source>
</evidence>
<gene>
    <name evidence="3" type="ORF">P4R38_00070</name>
</gene>
<feature type="transmembrane region" description="Helical" evidence="2">
    <location>
        <begin position="36"/>
        <end position="55"/>
    </location>
</feature>
<comment type="caution">
    <text evidence="3">The sequence shown here is derived from an EMBL/GenBank/DDBJ whole genome shotgun (WGS) entry which is preliminary data.</text>
</comment>
<dbReference type="RefSeq" id="WP_277190386.1">
    <property type="nucleotide sequence ID" value="NZ_JAROAV010000001.1"/>
</dbReference>
<keyword evidence="2" id="KW-0812">Transmembrane</keyword>
<accession>A0ABT6C2X5</accession>
<evidence type="ECO:0000256" key="1">
    <source>
        <dbReference type="SAM" id="MobiDB-lite"/>
    </source>
</evidence>
<evidence type="ECO:0000313" key="3">
    <source>
        <dbReference type="EMBL" id="MDF8262637.1"/>
    </source>
</evidence>
<protein>
    <recommendedName>
        <fullName evidence="5">DUF4345 domain-containing protein</fullName>
    </recommendedName>
</protein>
<sequence length="159" mass="17026">MQPSTTTTAVTGTDSTRTRADRSAPTQPVATRVRRIAMFLGVWSGGFAVVHLAWAAGWRWGVPSDAAPIADRPFFLAYDMVAGLLMLASAAVCIAFWRGHARTLWRRATLVGAVLALLRGVPALVFDVTSGTYGMVSFGADVWFTVAGVAGLALLRWSR</sequence>